<dbReference type="EMBL" id="JACHVB010000035">
    <property type="protein sequence ID" value="MBC2595160.1"/>
    <property type="molecule type" value="Genomic_DNA"/>
</dbReference>
<dbReference type="Pfam" id="PF09704">
    <property type="entry name" value="Cas_Cas5d"/>
    <property type="match status" value="1"/>
</dbReference>
<dbReference type="NCBIfam" id="TIGR01876">
    <property type="entry name" value="cas_Cas5d"/>
    <property type="match status" value="1"/>
</dbReference>
<dbReference type="GO" id="GO:0003723">
    <property type="term" value="F:RNA binding"/>
    <property type="evidence" value="ECO:0007669"/>
    <property type="project" value="UniProtKB-UniRule"/>
</dbReference>
<dbReference type="GO" id="GO:0051607">
    <property type="term" value="P:defense response to virus"/>
    <property type="evidence" value="ECO:0007669"/>
    <property type="project" value="UniProtKB-UniRule"/>
</dbReference>
<organism evidence="3 4">
    <name type="scientific">Ruficoccus amylovorans</name>
    <dbReference type="NCBI Taxonomy" id="1804625"/>
    <lineage>
        <taxon>Bacteria</taxon>
        <taxon>Pseudomonadati</taxon>
        <taxon>Verrucomicrobiota</taxon>
        <taxon>Opitutia</taxon>
        <taxon>Puniceicoccales</taxon>
        <taxon>Cerasicoccaceae</taxon>
        <taxon>Ruficoccus</taxon>
    </lineage>
</organism>
<dbReference type="GO" id="GO:0004519">
    <property type="term" value="F:endonuclease activity"/>
    <property type="evidence" value="ECO:0007669"/>
    <property type="project" value="UniProtKB-UniRule"/>
</dbReference>
<keyword evidence="1 2" id="KW-0051">Antiviral defense</keyword>
<comment type="function">
    <text evidence="2">CRISPR (clustered regularly interspaced short palindromic repeat) is an adaptive immune system that provides protection against mobile genetic elements (viruses, transposable elements and conjugative plasmids). CRISPR clusters contain spacers, sequences complementary to antecedent mobile elements, and target invading nucleic acids. CRISPR clusters are transcribed and processed into CRISPR RNA (crRNA).</text>
</comment>
<evidence type="ECO:0000313" key="4">
    <source>
        <dbReference type="Proteomes" id="UP000546464"/>
    </source>
</evidence>
<dbReference type="GO" id="GO:0016787">
    <property type="term" value="F:hydrolase activity"/>
    <property type="evidence" value="ECO:0007669"/>
    <property type="project" value="UniProtKB-KW"/>
</dbReference>
<comment type="caution">
    <text evidence="3">The sequence shown here is derived from an EMBL/GenBank/DDBJ whole genome shotgun (WGS) entry which is preliminary data.</text>
</comment>
<gene>
    <name evidence="3" type="primary">cas5c</name>
    <name evidence="3" type="ORF">H5P28_12905</name>
</gene>
<dbReference type="InterPro" id="IPR021124">
    <property type="entry name" value="CRISPR-assoc_prot_Cas5"/>
</dbReference>
<dbReference type="AlphaFoldDB" id="A0A842HG35"/>
<comment type="similarity">
    <text evidence="2">Belongs to the CRISPR-associated protein Cas5 family. Subtype I-C/Dvulg subfamily.</text>
</comment>
<keyword evidence="2" id="KW-0694">RNA-binding</keyword>
<keyword evidence="2" id="KW-0378">Hydrolase</keyword>
<dbReference type="Gene3D" id="3.30.70.2660">
    <property type="match status" value="1"/>
</dbReference>
<evidence type="ECO:0000313" key="3">
    <source>
        <dbReference type="EMBL" id="MBC2595160.1"/>
    </source>
</evidence>
<evidence type="ECO:0000256" key="2">
    <source>
        <dbReference type="PIRNR" id="PIRNR029950"/>
    </source>
</evidence>
<reference evidence="3 4" key="1">
    <citation type="submission" date="2020-07" db="EMBL/GenBank/DDBJ databases">
        <authorList>
            <person name="Feng X."/>
        </authorList>
    </citation>
    <scope>NUCLEOTIDE SEQUENCE [LARGE SCALE GENOMIC DNA]</scope>
    <source>
        <strain evidence="3 4">JCM31066</strain>
    </source>
</reference>
<dbReference type="NCBIfam" id="TIGR02593">
    <property type="entry name" value="CRISPR_cas5"/>
    <property type="match status" value="1"/>
</dbReference>
<dbReference type="InterPro" id="IPR013422">
    <property type="entry name" value="CRISPR-assoc_prot_Cas5_N"/>
</dbReference>
<name>A0A842HG35_9BACT</name>
<dbReference type="CDD" id="cd09752">
    <property type="entry name" value="Cas5_I-C"/>
    <property type="match status" value="1"/>
</dbReference>
<protein>
    <recommendedName>
        <fullName evidence="2">pre-crRNA processing endonuclease</fullName>
        <ecNumber evidence="2">3.1.-.-</ecNumber>
    </recommendedName>
</protein>
<evidence type="ECO:0000256" key="1">
    <source>
        <dbReference type="ARBA" id="ARBA00023118"/>
    </source>
</evidence>
<dbReference type="Proteomes" id="UP000546464">
    <property type="component" value="Unassembled WGS sequence"/>
</dbReference>
<proteinExistence type="inferred from homology"/>
<dbReference type="InterPro" id="IPR010155">
    <property type="entry name" value="CRISPR-assoc_prot_Cas5d"/>
</dbReference>
<dbReference type="EC" id="3.1.-.-" evidence="2"/>
<dbReference type="PIRSF" id="PIRSF029950">
    <property type="entry name" value="Cas_CT1134"/>
    <property type="match status" value="1"/>
</dbReference>
<accession>A0A842HG35</accession>
<keyword evidence="4" id="KW-1185">Reference proteome</keyword>
<keyword evidence="2" id="KW-0540">Nuclease</keyword>
<dbReference type="GO" id="GO:0043571">
    <property type="term" value="P:maintenance of CRISPR repeat elements"/>
    <property type="evidence" value="ECO:0007669"/>
    <property type="project" value="UniProtKB-UniRule"/>
</dbReference>
<keyword evidence="2" id="KW-0255">Endonuclease</keyword>
<dbReference type="RefSeq" id="WP_185676123.1">
    <property type="nucleotide sequence ID" value="NZ_JACHVB010000035.1"/>
</dbReference>
<sequence length="241" mass="27249">MNFGITLKISGNYALFSRPEMKVERVSYDVITPSAARGVLEAIYWKPQIRWVIDEITVLKPVRFTNIRRNEVASKISVKGAAGVNAAMKNPEIVPHMAVDENRQQRASMVLKDVAYVIRAHVVVLDQRLEKGSDPVAENEAAGKHLEMFKRRARSGQVFHQPYFGCREFPVDFELIEDEAALPTPDSALLGEKDLGYMLHDIEFSQDRATKKVKSTTPHFFRAQMSDGVIRVPALPFPLKR</sequence>